<proteinExistence type="predicted"/>
<feature type="compositionally biased region" description="Polar residues" evidence="4">
    <location>
        <begin position="341"/>
        <end position="360"/>
    </location>
</feature>
<dbReference type="GO" id="GO:0000724">
    <property type="term" value="P:double-strand break repair via homologous recombination"/>
    <property type="evidence" value="ECO:0007669"/>
    <property type="project" value="TreeGrafter"/>
</dbReference>
<dbReference type="SUPFAM" id="SSF52540">
    <property type="entry name" value="P-loop containing nucleoside triphosphate hydrolases"/>
    <property type="match status" value="1"/>
</dbReference>
<keyword evidence="3" id="KW-0238">DNA-binding</keyword>
<dbReference type="GO" id="GO:0005524">
    <property type="term" value="F:ATP binding"/>
    <property type="evidence" value="ECO:0007669"/>
    <property type="project" value="UniProtKB-KW"/>
</dbReference>
<evidence type="ECO:0000313" key="6">
    <source>
        <dbReference type="EMBL" id="CAD8419428.1"/>
    </source>
</evidence>
<feature type="compositionally biased region" description="Polar residues" evidence="4">
    <location>
        <begin position="256"/>
        <end position="277"/>
    </location>
</feature>
<dbReference type="InterPro" id="IPR031327">
    <property type="entry name" value="MCM"/>
</dbReference>
<name>A0A7S0CE93_9STRA</name>
<dbReference type="InterPro" id="IPR027417">
    <property type="entry name" value="P-loop_NTPase"/>
</dbReference>
<dbReference type="GO" id="GO:0003697">
    <property type="term" value="F:single-stranded DNA binding"/>
    <property type="evidence" value="ECO:0007669"/>
    <property type="project" value="TreeGrafter"/>
</dbReference>
<evidence type="ECO:0000256" key="1">
    <source>
        <dbReference type="ARBA" id="ARBA00022741"/>
    </source>
</evidence>
<keyword evidence="2" id="KW-0067">ATP-binding</keyword>
<dbReference type="GO" id="GO:0005634">
    <property type="term" value="C:nucleus"/>
    <property type="evidence" value="ECO:0007669"/>
    <property type="project" value="UniProtKB-SubCell"/>
</dbReference>
<dbReference type="SMART" id="SM00350">
    <property type="entry name" value="MCM"/>
    <property type="match status" value="1"/>
</dbReference>
<dbReference type="Gene3D" id="3.40.50.300">
    <property type="entry name" value="P-loop containing nucleotide triphosphate hydrolases"/>
    <property type="match status" value="1"/>
</dbReference>
<evidence type="ECO:0000259" key="5">
    <source>
        <dbReference type="PROSITE" id="PS50051"/>
    </source>
</evidence>
<dbReference type="PANTHER" id="PTHR11630">
    <property type="entry name" value="DNA REPLICATION LICENSING FACTOR MCM FAMILY MEMBER"/>
    <property type="match status" value="1"/>
</dbReference>
<dbReference type="InterPro" id="IPR001208">
    <property type="entry name" value="MCM_dom"/>
</dbReference>
<dbReference type="AlphaFoldDB" id="A0A7S0CE93"/>
<evidence type="ECO:0000256" key="2">
    <source>
        <dbReference type="ARBA" id="ARBA00022840"/>
    </source>
</evidence>
<dbReference type="EMBL" id="HBEL01033167">
    <property type="protein sequence ID" value="CAD8419428.1"/>
    <property type="molecule type" value="Transcribed_RNA"/>
</dbReference>
<evidence type="ECO:0000256" key="4">
    <source>
        <dbReference type="SAM" id="MobiDB-lite"/>
    </source>
</evidence>
<keyword evidence="1" id="KW-0547">Nucleotide-binding</keyword>
<dbReference type="InterPro" id="IPR041562">
    <property type="entry name" value="MCM_lid"/>
</dbReference>
<accession>A0A7S0CE93</accession>
<dbReference type="Pfam" id="PF17855">
    <property type="entry name" value="MCM_lid"/>
    <property type="match status" value="1"/>
</dbReference>
<protein>
    <recommendedName>
        <fullName evidence="5">MCM C-terminal AAA(+) ATPase domain-containing protein</fullName>
    </recommendedName>
</protein>
<evidence type="ECO:0000256" key="3">
    <source>
        <dbReference type="ARBA" id="ARBA00023125"/>
    </source>
</evidence>
<gene>
    <name evidence="6" type="ORF">PINE0816_LOCUS15563</name>
</gene>
<dbReference type="PROSITE" id="PS50051">
    <property type="entry name" value="MCM_2"/>
    <property type="match status" value="1"/>
</dbReference>
<dbReference type="PANTHER" id="PTHR11630:SF48">
    <property type="entry name" value="DNA HELICASE MCM9"/>
    <property type="match status" value="1"/>
</dbReference>
<feature type="compositionally biased region" description="Low complexity" evidence="4">
    <location>
        <begin position="296"/>
        <end position="307"/>
    </location>
</feature>
<sequence>MEQQTLSIAKAGIVCKLNCRTTVIAVANPKGGLFDGNKDIVGNTGIEAPLLSRFDLIFNLVDSTELQRDEKVSSFLLNQAIEGVGYDCLSHSVPEELKKDLWNMEKLRAYIATVKDRFNPVVTNEAATLLQNHYHNCRKNRERKVMTTVRLLESLIRLSQAHARLMFRNAVLLQDAVAVILIMECSAFSTHNPFIPVSVYDNSDQFDLHRDPMLALFPDAEGEADFEFSSDQKKLLQRYELTHLMPSHEQDKYASLDQNQSCNTHSNDQVPSLTQRTDGFGRVHHLRSPQCKRDTSSLYSEKSNSLSPRKQTSARNQEGWDEIRGSHSVQSKSFEKCDIASSPQSIGHKQSNILASQNEESILYKKRRRPD</sequence>
<feature type="region of interest" description="Disordered" evidence="4">
    <location>
        <begin position="252"/>
        <end position="371"/>
    </location>
</feature>
<dbReference type="Pfam" id="PF00493">
    <property type="entry name" value="MCM"/>
    <property type="match status" value="1"/>
</dbReference>
<reference evidence="6" key="1">
    <citation type="submission" date="2021-01" db="EMBL/GenBank/DDBJ databases">
        <authorList>
            <person name="Corre E."/>
            <person name="Pelletier E."/>
            <person name="Niang G."/>
            <person name="Scheremetjew M."/>
            <person name="Finn R."/>
            <person name="Kale V."/>
            <person name="Holt S."/>
            <person name="Cochrane G."/>
            <person name="Meng A."/>
            <person name="Brown T."/>
            <person name="Cohen L."/>
        </authorList>
    </citation>
    <scope>NUCLEOTIDE SEQUENCE</scope>
    <source>
        <strain evidence="6">CCAP1064/1</strain>
    </source>
</reference>
<dbReference type="GO" id="GO:0042555">
    <property type="term" value="C:MCM complex"/>
    <property type="evidence" value="ECO:0007669"/>
    <property type="project" value="TreeGrafter"/>
</dbReference>
<dbReference type="GO" id="GO:0017116">
    <property type="term" value="F:single-stranded DNA helicase activity"/>
    <property type="evidence" value="ECO:0007669"/>
    <property type="project" value="TreeGrafter"/>
</dbReference>
<dbReference type="GO" id="GO:0016787">
    <property type="term" value="F:hydrolase activity"/>
    <property type="evidence" value="ECO:0007669"/>
    <property type="project" value="UniProtKB-KW"/>
</dbReference>
<organism evidence="6">
    <name type="scientific">Proboscia inermis</name>
    <dbReference type="NCBI Taxonomy" id="420281"/>
    <lineage>
        <taxon>Eukaryota</taxon>
        <taxon>Sar</taxon>
        <taxon>Stramenopiles</taxon>
        <taxon>Ochrophyta</taxon>
        <taxon>Bacillariophyta</taxon>
        <taxon>Coscinodiscophyceae</taxon>
        <taxon>Rhizosoleniophycidae</taxon>
        <taxon>Rhizosoleniales</taxon>
        <taxon>Rhizosoleniaceae</taxon>
        <taxon>Proboscia</taxon>
    </lineage>
</organism>
<feature type="domain" description="MCM C-terminal AAA(+) ATPase" evidence="5">
    <location>
        <begin position="1"/>
        <end position="76"/>
    </location>
</feature>